<name>A0A7R8WFR0_9CRUS</name>
<dbReference type="EMBL" id="OB661315">
    <property type="protein sequence ID" value="CAD7227935.1"/>
    <property type="molecule type" value="Genomic_DNA"/>
</dbReference>
<protein>
    <recommendedName>
        <fullName evidence="9">limulus clotting factor C</fullName>
        <ecNumber evidence="9">3.4.21.84</ecNumber>
    </recommendedName>
</protein>
<evidence type="ECO:0000256" key="6">
    <source>
        <dbReference type="ARBA" id="ARBA00022825"/>
    </source>
</evidence>
<dbReference type="GO" id="GO:0042381">
    <property type="term" value="P:hemolymph coagulation"/>
    <property type="evidence" value="ECO:0007669"/>
    <property type="project" value="UniProtKB-KW"/>
</dbReference>
<dbReference type="InterPro" id="IPR033116">
    <property type="entry name" value="TRYPSIN_SER"/>
</dbReference>
<evidence type="ECO:0000313" key="11">
    <source>
        <dbReference type="EMBL" id="CAD7227935.1"/>
    </source>
</evidence>
<dbReference type="PANTHER" id="PTHR24252:SF7">
    <property type="entry name" value="HYALIN"/>
    <property type="match status" value="1"/>
</dbReference>
<dbReference type="PROSITE" id="PS00135">
    <property type="entry name" value="TRYPSIN_SER"/>
    <property type="match status" value="1"/>
</dbReference>
<proteinExistence type="predicted"/>
<keyword evidence="1" id="KW-0768">Sushi</keyword>
<dbReference type="SMART" id="SM00020">
    <property type="entry name" value="Tryp_SPc"/>
    <property type="match status" value="1"/>
</dbReference>
<dbReference type="AlphaFoldDB" id="A0A7R8WFR0"/>
<dbReference type="FunFam" id="2.40.10.10:FF:000120">
    <property type="entry name" value="Putative serine protease"/>
    <property type="match status" value="1"/>
</dbReference>
<keyword evidence="7" id="KW-1015">Disulfide bond</keyword>
<reference evidence="11" key="1">
    <citation type="submission" date="2020-11" db="EMBL/GenBank/DDBJ databases">
        <authorList>
            <person name="Tran Van P."/>
        </authorList>
    </citation>
    <scope>NUCLEOTIDE SEQUENCE</scope>
</reference>
<dbReference type="PRINTS" id="PR00722">
    <property type="entry name" value="CHYMOTRYPSIN"/>
</dbReference>
<dbReference type="InterPro" id="IPR001254">
    <property type="entry name" value="Trypsin_dom"/>
</dbReference>
<dbReference type="InterPro" id="IPR043504">
    <property type="entry name" value="Peptidase_S1_PA_chymotrypsin"/>
</dbReference>
<evidence type="ECO:0000256" key="1">
    <source>
        <dbReference type="ARBA" id="ARBA00022659"/>
    </source>
</evidence>
<evidence type="ECO:0000256" key="3">
    <source>
        <dbReference type="ARBA" id="ARBA00022729"/>
    </source>
</evidence>
<feature type="domain" description="Peptidase S1" evidence="10">
    <location>
        <begin position="31"/>
        <end position="262"/>
    </location>
</feature>
<dbReference type="EC" id="3.4.21.84" evidence="9"/>
<evidence type="ECO:0000256" key="7">
    <source>
        <dbReference type="ARBA" id="ARBA00023157"/>
    </source>
</evidence>
<dbReference type="Pfam" id="PF00089">
    <property type="entry name" value="Trypsin"/>
    <property type="match status" value="1"/>
</dbReference>
<dbReference type="PANTHER" id="PTHR24252">
    <property type="entry name" value="ACROSIN-RELATED"/>
    <property type="match status" value="1"/>
</dbReference>
<dbReference type="Gene3D" id="2.40.10.10">
    <property type="entry name" value="Trypsin-like serine proteases"/>
    <property type="match status" value="1"/>
</dbReference>
<evidence type="ECO:0000259" key="10">
    <source>
        <dbReference type="PROSITE" id="PS50240"/>
    </source>
</evidence>
<gene>
    <name evidence="11" type="ORF">CTOB1V02_LOCUS5828</name>
</gene>
<organism evidence="11">
    <name type="scientific">Cyprideis torosa</name>
    <dbReference type="NCBI Taxonomy" id="163714"/>
    <lineage>
        <taxon>Eukaryota</taxon>
        <taxon>Metazoa</taxon>
        <taxon>Ecdysozoa</taxon>
        <taxon>Arthropoda</taxon>
        <taxon>Crustacea</taxon>
        <taxon>Oligostraca</taxon>
        <taxon>Ostracoda</taxon>
        <taxon>Podocopa</taxon>
        <taxon>Podocopida</taxon>
        <taxon>Cytherocopina</taxon>
        <taxon>Cytheroidea</taxon>
        <taxon>Cytherideidae</taxon>
        <taxon>Cyprideis</taxon>
    </lineage>
</organism>
<comment type="catalytic activity">
    <reaction evidence="8">
        <text>Selective cleavage of 103-Arg-|-Ser-104 and 124-Ile-|-Ile-125 bonds in Limulus clotting factor B to form activated factor B. Cleavage of -Pro-Arg-|-Xaa- bonds in synthetic substrates.</text>
        <dbReference type="EC" id="3.4.21.84"/>
    </reaction>
</comment>
<dbReference type="InterPro" id="IPR009003">
    <property type="entry name" value="Peptidase_S1_PA"/>
</dbReference>
<keyword evidence="6" id="KW-0720">Serine protease</keyword>
<keyword evidence="5" id="KW-0353">Hemolymph clotting</keyword>
<dbReference type="GO" id="GO:0006508">
    <property type="term" value="P:proteolysis"/>
    <property type="evidence" value="ECO:0007669"/>
    <property type="project" value="UniProtKB-KW"/>
</dbReference>
<dbReference type="InterPro" id="IPR001314">
    <property type="entry name" value="Peptidase_S1A"/>
</dbReference>
<keyword evidence="4" id="KW-0378">Hydrolase</keyword>
<evidence type="ECO:0000256" key="2">
    <source>
        <dbReference type="ARBA" id="ARBA00022670"/>
    </source>
</evidence>
<evidence type="ECO:0000256" key="9">
    <source>
        <dbReference type="ARBA" id="ARBA00066707"/>
    </source>
</evidence>
<sequence length="267" mass="28575">MKIVLVLAAIAGACLSAPHSKKFDFRHLERIVGGEIAIEGEFPYMASLRLLGSHFCGAFVLHPYVTVTAAHCCAGTGGLFTVVGGDYHRTEQSGDEQTRSVSEIFIHESYTSGGFNYDICLIQLREPFVFGVGDGTQIEAAVLNRDKDIPEGTDMTIMGWGSTENILDQALRLHKATVPVVTDEACSLVYGDYFVGDGMICAGYPQGGVDSCQGDSGGPMVLKDTDSVVGIVSWGSGCADEGFPGVYAEVAWFADWVDGKMEELGYN</sequence>
<dbReference type="GO" id="GO:0004252">
    <property type="term" value="F:serine-type endopeptidase activity"/>
    <property type="evidence" value="ECO:0007669"/>
    <property type="project" value="InterPro"/>
</dbReference>
<accession>A0A7R8WFR0</accession>
<dbReference type="PROSITE" id="PS00134">
    <property type="entry name" value="TRYPSIN_HIS"/>
    <property type="match status" value="1"/>
</dbReference>
<dbReference type="InterPro" id="IPR018114">
    <property type="entry name" value="TRYPSIN_HIS"/>
</dbReference>
<dbReference type="PROSITE" id="PS50240">
    <property type="entry name" value="TRYPSIN_DOM"/>
    <property type="match status" value="1"/>
</dbReference>
<dbReference type="CDD" id="cd00190">
    <property type="entry name" value="Tryp_SPc"/>
    <property type="match status" value="1"/>
</dbReference>
<evidence type="ECO:0000256" key="4">
    <source>
        <dbReference type="ARBA" id="ARBA00022801"/>
    </source>
</evidence>
<keyword evidence="3" id="KW-0732">Signal</keyword>
<evidence type="ECO:0000256" key="8">
    <source>
        <dbReference type="ARBA" id="ARBA00052079"/>
    </source>
</evidence>
<evidence type="ECO:0000256" key="5">
    <source>
        <dbReference type="ARBA" id="ARBA00022820"/>
    </source>
</evidence>
<dbReference type="SUPFAM" id="SSF50494">
    <property type="entry name" value="Trypsin-like serine proteases"/>
    <property type="match status" value="1"/>
</dbReference>
<keyword evidence="2" id="KW-0645">Protease</keyword>
<dbReference type="OrthoDB" id="10059102at2759"/>